<proteinExistence type="predicted"/>
<protein>
    <recommendedName>
        <fullName evidence="2">MmgE/PrpD family protein</fullName>
    </recommendedName>
</protein>
<sequence length="81" mass="8848">MELRTHAGAVHAREILHRRGSPENPLSAYEVEQKFRSVVAGCLSPSAIDQVVQLVDEIDTCASVQPLLAILAAPRPTVYVR</sequence>
<organism evidence="1">
    <name type="scientific">bioreactor metagenome</name>
    <dbReference type="NCBI Taxonomy" id="1076179"/>
    <lineage>
        <taxon>unclassified sequences</taxon>
        <taxon>metagenomes</taxon>
        <taxon>ecological metagenomes</taxon>
    </lineage>
</organism>
<gene>
    <name evidence="1" type="ORF">SDC9_152061</name>
</gene>
<comment type="caution">
    <text evidence="1">The sequence shown here is derived from an EMBL/GenBank/DDBJ whole genome shotgun (WGS) entry which is preliminary data.</text>
</comment>
<reference evidence="1" key="1">
    <citation type="submission" date="2019-08" db="EMBL/GenBank/DDBJ databases">
        <authorList>
            <person name="Kucharzyk K."/>
            <person name="Murdoch R.W."/>
            <person name="Higgins S."/>
            <person name="Loffler F."/>
        </authorList>
    </citation>
    <scope>NUCLEOTIDE SEQUENCE</scope>
</reference>
<dbReference type="InterPro" id="IPR036148">
    <property type="entry name" value="MmgE/PrpD_sf"/>
</dbReference>
<evidence type="ECO:0000313" key="1">
    <source>
        <dbReference type="EMBL" id="MPN04813.1"/>
    </source>
</evidence>
<name>A0A645EWD7_9ZZZZ</name>
<dbReference type="GO" id="GO:0016829">
    <property type="term" value="F:lyase activity"/>
    <property type="evidence" value="ECO:0007669"/>
    <property type="project" value="InterPro"/>
</dbReference>
<dbReference type="AlphaFoldDB" id="A0A645EWD7"/>
<dbReference type="SUPFAM" id="SSF103378">
    <property type="entry name" value="2-methylcitrate dehydratase PrpD"/>
    <property type="match status" value="1"/>
</dbReference>
<accession>A0A645EWD7</accession>
<dbReference type="EMBL" id="VSSQ01050732">
    <property type="protein sequence ID" value="MPN04813.1"/>
    <property type="molecule type" value="Genomic_DNA"/>
</dbReference>
<evidence type="ECO:0008006" key="2">
    <source>
        <dbReference type="Google" id="ProtNLM"/>
    </source>
</evidence>